<keyword evidence="6" id="KW-1185">Reference proteome</keyword>
<evidence type="ECO:0000313" key="5">
    <source>
        <dbReference type="EMBL" id="ELY93261.1"/>
    </source>
</evidence>
<dbReference type="AlphaFoldDB" id="M0A4J5"/>
<reference evidence="5 6" key="1">
    <citation type="journal article" date="2014" name="PLoS Genet.">
        <title>Phylogenetically driven sequencing of extremely halophilic archaea reveals strategies for static and dynamic osmo-response.</title>
        <authorList>
            <person name="Becker E.A."/>
            <person name="Seitzer P.M."/>
            <person name="Tritt A."/>
            <person name="Larsen D."/>
            <person name="Krusor M."/>
            <person name="Yao A.I."/>
            <person name="Wu D."/>
            <person name="Madern D."/>
            <person name="Eisen J.A."/>
            <person name="Darling A.E."/>
            <person name="Facciotti M.T."/>
        </authorList>
    </citation>
    <scope>NUCLEOTIDE SEQUENCE [LARGE SCALE GENOMIC DNA]</scope>
    <source>
        <strain evidence="5 6">JCM 10990</strain>
    </source>
</reference>
<accession>M0A4J5</accession>
<dbReference type="Gene3D" id="2.60.40.790">
    <property type="match status" value="1"/>
</dbReference>
<dbReference type="EMBL" id="AOIN01000099">
    <property type="protein sequence ID" value="ELY93261.1"/>
    <property type="molecule type" value="Genomic_DNA"/>
</dbReference>
<sequence length="224" mass="23862">MRSLPAVSPVQHAPFVPISSPSLVRLFDRGDSVTANELGSSIKHTLYRQLGRASGRIQNHRALDVDVLEDDISYLVVFDAPGAETDDIQVRYIDGNVKIKVDRFRPFREEYSMCFPGRGMHLGGVAELPPDAVVDPNAGTATLSETGTLRIEIPKSSAVDESEADSAADTEIDAGPSARPESTPDHSAGDDAHTPAPHQTTATREDSSETTASGDAPTGTVDPE</sequence>
<feature type="compositionally biased region" description="Basic and acidic residues" evidence="3">
    <location>
        <begin position="182"/>
        <end position="193"/>
    </location>
</feature>
<feature type="domain" description="SHSP" evidence="4">
    <location>
        <begin position="56"/>
        <end position="173"/>
    </location>
</feature>
<comment type="similarity">
    <text evidence="1 2">Belongs to the small heat shock protein (HSP20) family.</text>
</comment>
<organism evidence="5 6">
    <name type="scientific">Natrialba chahannaoensis JCM 10990</name>
    <dbReference type="NCBI Taxonomy" id="1227492"/>
    <lineage>
        <taxon>Archaea</taxon>
        <taxon>Methanobacteriati</taxon>
        <taxon>Methanobacteriota</taxon>
        <taxon>Stenosarchaea group</taxon>
        <taxon>Halobacteria</taxon>
        <taxon>Halobacteriales</taxon>
        <taxon>Natrialbaceae</taxon>
        <taxon>Natrialba</taxon>
    </lineage>
</organism>
<protein>
    <submittedName>
        <fullName evidence="5">Heat shock protein Hsp20</fullName>
    </submittedName>
</protein>
<evidence type="ECO:0000313" key="6">
    <source>
        <dbReference type="Proteomes" id="UP000011693"/>
    </source>
</evidence>
<evidence type="ECO:0000256" key="2">
    <source>
        <dbReference type="RuleBase" id="RU003616"/>
    </source>
</evidence>
<evidence type="ECO:0000256" key="3">
    <source>
        <dbReference type="SAM" id="MobiDB-lite"/>
    </source>
</evidence>
<proteinExistence type="inferred from homology"/>
<keyword evidence="5" id="KW-0346">Stress response</keyword>
<dbReference type="InterPro" id="IPR008978">
    <property type="entry name" value="HSP20-like_chaperone"/>
</dbReference>
<dbReference type="CDD" id="cd06464">
    <property type="entry name" value="ACD_sHsps-like"/>
    <property type="match status" value="1"/>
</dbReference>
<comment type="caution">
    <text evidence="5">The sequence shown here is derived from an EMBL/GenBank/DDBJ whole genome shotgun (WGS) entry which is preliminary data.</text>
</comment>
<gene>
    <name evidence="5" type="ORF">C482_19866</name>
</gene>
<dbReference type="RefSeq" id="WP_006169504.1">
    <property type="nucleotide sequence ID" value="NZ_AOIN01000099.1"/>
</dbReference>
<dbReference type="PROSITE" id="PS01031">
    <property type="entry name" value="SHSP"/>
    <property type="match status" value="1"/>
</dbReference>
<feature type="compositionally biased region" description="Acidic residues" evidence="3">
    <location>
        <begin position="160"/>
        <end position="172"/>
    </location>
</feature>
<evidence type="ECO:0000256" key="1">
    <source>
        <dbReference type="PROSITE-ProRule" id="PRU00285"/>
    </source>
</evidence>
<evidence type="ECO:0000259" key="4">
    <source>
        <dbReference type="PROSITE" id="PS01031"/>
    </source>
</evidence>
<dbReference type="SUPFAM" id="SSF49764">
    <property type="entry name" value="HSP20-like chaperones"/>
    <property type="match status" value="1"/>
</dbReference>
<dbReference type="PATRIC" id="fig|1227492.4.peg.3951"/>
<dbReference type="InterPro" id="IPR002068">
    <property type="entry name" value="A-crystallin/Hsp20_dom"/>
</dbReference>
<name>M0A4J5_9EURY</name>
<dbReference type="STRING" id="1227492.C482_19866"/>
<feature type="region of interest" description="Disordered" evidence="3">
    <location>
        <begin position="145"/>
        <end position="224"/>
    </location>
</feature>
<dbReference type="Pfam" id="PF00011">
    <property type="entry name" value="HSP20"/>
    <property type="match status" value="1"/>
</dbReference>
<dbReference type="Proteomes" id="UP000011693">
    <property type="component" value="Unassembled WGS sequence"/>
</dbReference>